<name>A0AAV2DHI3_9ROSI</name>
<organism evidence="2 3">
    <name type="scientific">Linum trigynum</name>
    <dbReference type="NCBI Taxonomy" id="586398"/>
    <lineage>
        <taxon>Eukaryota</taxon>
        <taxon>Viridiplantae</taxon>
        <taxon>Streptophyta</taxon>
        <taxon>Embryophyta</taxon>
        <taxon>Tracheophyta</taxon>
        <taxon>Spermatophyta</taxon>
        <taxon>Magnoliopsida</taxon>
        <taxon>eudicotyledons</taxon>
        <taxon>Gunneridae</taxon>
        <taxon>Pentapetalae</taxon>
        <taxon>rosids</taxon>
        <taxon>fabids</taxon>
        <taxon>Malpighiales</taxon>
        <taxon>Linaceae</taxon>
        <taxon>Linum</taxon>
    </lineage>
</organism>
<reference evidence="2 3" key="1">
    <citation type="submission" date="2024-04" db="EMBL/GenBank/DDBJ databases">
        <authorList>
            <person name="Fracassetti M."/>
        </authorList>
    </citation>
    <scope>NUCLEOTIDE SEQUENCE [LARGE SCALE GENOMIC DNA]</scope>
</reference>
<dbReference type="EMBL" id="OZ034815">
    <property type="protein sequence ID" value="CAL1372312.1"/>
    <property type="molecule type" value="Genomic_DNA"/>
</dbReference>
<accession>A0AAV2DHI3</accession>
<sequence>MEWSFLSKWDWVPKRDGYPIPSRCPPLVCRLRKNPLVKRRRHYDDNNNNNVFMASSSELLPSSSWNSDGELLQDQGMTSFPVQTEYGEESEDYGVSNLDRFGSGSGSNCNDDDDDMTHRFLMDSLDLSDPPWVDFFRQE</sequence>
<gene>
    <name evidence="2" type="ORF">LTRI10_LOCUS14329</name>
</gene>
<evidence type="ECO:0000256" key="1">
    <source>
        <dbReference type="SAM" id="MobiDB-lite"/>
    </source>
</evidence>
<protein>
    <submittedName>
        <fullName evidence="2">Uncharacterized protein</fullName>
    </submittedName>
</protein>
<dbReference type="Proteomes" id="UP001497516">
    <property type="component" value="Chromosome 2"/>
</dbReference>
<evidence type="ECO:0000313" key="2">
    <source>
        <dbReference type="EMBL" id="CAL1372312.1"/>
    </source>
</evidence>
<evidence type="ECO:0000313" key="3">
    <source>
        <dbReference type="Proteomes" id="UP001497516"/>
    </source>
</evidence>
<proteinExistence type="predicted"/>
<keyword evidence="3" id="KW-1185">Reference proteome</keyword>
<feature type="region of interest" description="Disordered" evidence="1">
    <location>
        <begin position="86"/>
        <end position="110"/>
    </location>
</feature>
<dbReference type="AlphaFoldDB" id="A0AAV2DHI3"/>